<dbReference type="PANTHER" id="PTHR43584:SF5">
    <property type="entry name" value="PROTEIN LICC"/>
    <property type="match status" value="1"/>
</dbReference>
<dbReference type="EMBL" id="PCVM01000085">
    <property type="protein sequence ID" value="PIQ73229.1"/>
    <property type="molecule type" value="Genomic_DNA"/>
</dbReference>
<name>A0A2M6ITH5_9BACT</name>
<dbReference type="InterPro" id="IPR050065">
    <property type="entry name" value="GlmU-like"/>
</dbReference>
<dbReference type="InterPro" id="IPR025877">
    <property type="entry name" value="MobA-like_NTP_Trfase"/>
</dbReference>
<organism evidence="4 5">
    <name type="scientific">Candidatus Roizmanbacteria bacterium CG11_big_fil_rev_8_21_14_0_20_36_8</name>
    <dbReference type="NCBI Taxonomy" id="1974856"/>
    <lineage>
        <taxon>Bacteria</taxon>
        <taxon>Candidatus Roizmaniibacteriota</taxon>
    </lineage>
</organism>
<sequence>MSNVTALILLAGIGKRMKTLGKQTPKSLLVVKNKPILWYSINTLQKCGISKFIFVTGYKADKIISFSKKMFPKLSIKFIYNNKFNTTNSIYSYFLAREHVKNKDFLRLEGDLLYTPNIIKKILKQRKSPISVVQKKQKKTLEEFSVEVNAKNNTIIQYGKDISNKIAFGEAKGIEYISAEASIKVCASLSEYTPNHKNEYAEMAYQNLINQGKDIYFVETDTSDFWCEVDTEDDLKFAKKNFRKYL</sequence>
<feature type="domain" description="MobA-like NTP transferase" evidence="3">
    <location>
        <begin position="6"/>
        <end position="134"/>
    </location>
</feature>
<keyword evidence="1" id="KW-0808">Transferase</keyword>
<dbReference type="GO" id="GO:0016779">
    <property type="term" value="F:nucleotidyltransferase activity"/>
    <property type="evidence" value="ECO:0007669"/>
    <property type="project" value="UniProtKB-KW"/>
</dbReference>
<accession>A0A2M6ITH5</accession>
<evidence type="ECO:0000313" key="5">
    <source>
        <dbReference type="Proteomes" id="UP000231056"/>
    </source>
</evidence>
<evidence type="ECO:0000259" key="3">
    <source>
        <dbReference type="Pfam" id="PF12804"/>
    </source>
</evidence>
<dbReference type="InterPro" id="IPR029044">
    <property type="entry name" value="Nucleotide-diphossugar_trans"/>
</dbReference>
<keyword evidence="2" id="KW-0548">Nucleotidyltransferase</keyword>
<comment type="caution">
    <text evidence="4">The sequence shown here is derived from an EMBL/GenBank/DDBJ whole genome shotgun (WGS) entry which is preliminary data.</text>
</comment>
<dbReference type="Proteomes" id="UP000231056">
    <property type="component" value="Unassembled WGS sequence"/>
</dbReference>
<gene>
    <name evidence="4" type="ORF">COV58_03625</name>
</gene>
<proteinExistence type="predicted"/>
<evidence type="ECO:0000256" key="2">
    <source>
        <dbReference type="ARBA" id="ARBA00022695"/>
    </source>
</evidence>
<protein>
    <recommendedName>
        <fullName evidence="3">MobA-like NTP transferase domain-containing protein</fullName>
    </recommendedName>
</protein>
<evidence type="ECO:0000256" key="1">
    <source>
        <dbReference type="ARBA" id="ARBA00022679"/>
    </source>
</evidence>
<dbReference type="Gene3D" id="3.90.550.10">
    <property type="entry name" value="Spore Coat Polysaccharide Biosynthesis Protein SpsA, Chain A"/>
    <property type="match status" value="1"/>
</dbReference>
<dbReference type="PANTHER" id="PTHR43584">
    <property type="entry name" value="NUCLEOTIDYL TRANSFERASE"/>
    <property type="match status" value="1"/>
</dbReference>
<dbReference type="Pfam" id="PF12804">
    <property type="entry name" value="NTP_transf_3"/>
    <property type="match status" value="1"/>
</dbReference>
<dbReference type="SUPFAM" id="SSF53448">
    <property type="entry name" value="Nucleotide-diphospho-sugar transferases"/>
    <property type="match status" value="1"/>
</dbReference>
<reference evidence="4 5" key="1">
    <citation type="submission" date="2017-09" db="EMBL/GenBank/DDBJ databases">
        <title>Depth-based differentiation of microbial function through sediment-hosted aquifers and enrichment of novel symbionts in the deep terrestrial subsurface.</title>
        <authorList>
            <person name="Probst A.J."/>
            <person name="Ladd B."/>
            <person name="Jarett J.K."/>
            <person name="Geller-Mcgrath D.E."/>
            <person name="Sieber C.M."/>
            <person name="Emerson J.B."/>
            <person name="Anantharaman K."/>
            <person name="Thomas B.C."/>
            <person name="Malmstrom R."/>
            <person name="Stieglmeier M."/>
            <person name="Klingl A."/>
            <person name="Woyke T."/>
            <person name="Ryan C.M."/>
            <person name="Banfield J.F."/>
        </authorList>
    </citation>
    <scope>NUCLEOTIDE SEQUENCE [LARGE SCALE GENOMIC DNA]</scope>
    <source>
        <strain evidence="4">CG11_big_fil_rev_8_21_14_0_20_36_8</strain>
    </source>
</reference>
<evidence type="ECO:0000313" key="4">
    <source>
        <dbReference type="EMBL" id="PIQ73229.1"/>
    </source>
</evidence>
<dbReference type="AlphaFoldDB" id="A0A2M6ITH5"/>
<dbReference type="CDD" id="cd02523">
    <property type="entry name" value="PC_cytidylyltransferase"/>
    <property type="match status" value="1"/>
</dbReference>